<dbReference type="InterPro" id="IPR029048">
    <property type="entry name" value="HSP70_C_sf"/>
</dbReference>
<evidence type="ECO:0000256" key="7">
    <source>
        <dbReference type="HAMAP-Rule" id="MF_00332"/>
    </source>
</evidence>
<reference evidence="10 11" key="1">
    <citation type="submission" date="2016-10" db="EMBL/GenBank/DDBJ databases">
        <title>The Draft Genome Sequence of Actinokineospora bangkokensis 44EHWT reveals the biosynthetic pathway of antifungal compounds Thailandins with unusual extender unit butylmalonyl-CoA.</title>
        <authorList>
            <person name="Greule A."/>
            <person name="Intra B."/>
            <person name="Flemming S."/>
            <person name="Rommel M.G."/>
            <person name="Panbangred W."/>
            <person name="Bechthold A."/>
        </authorList>
    </citation>
    <scope>NUCLEOTIDE SEQUENCE [LARGE SCALE GENOMIC DNA]</scope>
    <source>
        <strain evidence="10 11">44EHW</strain>
    </source>
</reference>
<proteinExistence type="evidence at transcript level"/>
<dbReference type="FunFam" id="2.60.34.10:FF:000014">
    <property type="entry name" value="Chaperone protein DnaK HSP70"/>
    <property type="match status" value="1"/>
</dbReference>
<feature type="modified residue" description="Phosphothreonine; by autocatalysis" evidence="7">
    <location>
        <position position="175"/>
    </location>
</feature>
<keyword evidence="11" id="KW-1185">Reference proteome</keyword>
<dbReference type="FunFam" id="3.30.420.40:FF:000071">
    <property type="entry name" value="Molecular chaperone DnaK"/>
    <property type="match status" value="1"/>
</dbReference>
<protein>
    <recommendedName>
        <fullName evidence="7">Chaperone protein DnaK</fullName>
    </recommendedName>
    <alternativeName>
        <fullName evidence="7">HSP70</fullName>
    </alternativeName>
    <alternativeName>
        <fullName evidence="7">Heat shock 70 kDa protein</fullName>
    </alternativeName>
    <alternativeName>
        <fullName evidence="7">Heat shock protein 70</fullName>
    </alternativeName>
</protein>
<gene>
    <name evidence="7" type="primary">dnaK</name>
    <name evidence="10" type="ORF">BJP25_30830</name>
</gene>
<dbReference type="CDD" id="cd10234">
    <property type="entry name" value="ASKHA_NBD_HSP70_DnaK-like"/>
    <property type="match status" value="1"/>
</dbReference>
<dbReference type="PROSITE" id="PS00297">
    <property type="entry name" value="HSP70_1"/>
    <property type="match status" value="1"/>
</dbReference>
<dbReference type="GO" id="GO:0005524">
    <property type="term" value="F:ATP binding"/>
    <property type="evidence" value="ECO:0007669"/>
    <property type="project" value="UniProtKB-UniRule"/>
</dbReference>
<dbReference type="PROSITE" id="PS01036">
    <property type="entry name" value="HSP70_3"/>
    <property type="match status" value="1"/>
</dbReference>
<dbReference type="InterPro" id="IPR013126">
    <property type="entry name" value="Hsp_70_fam"/>
</dbReference>
<dbReference type="SUPFAM" id="SSF100920">
    <property type="entry name" value="Heat shock protein 70kD (HSP70), peptide-binding domain"/>
    <property type="match status" value="1"/>
</dbReference>
<dbReference type="PROSITE" id="PS00329">
    <property type="entry name" value="HSP70_2"/>
    <property type="match status" value="1"/>
</dbReference>
<keyword evidence="3 7" id="KW-0547">Nucleotide-binding</keyword>
<evidence type="ECO:0000256" key="4">
    <source>
        <dbReference type="ARBA" id="ARBA00022840"/>
    </source>
</evidence>
<dbReference type="Gene3D" id="3.30.420.40">
    <property type="match status" value="3"/>
</dbReference>
<dbReference type="SUPFAM" id="SSF53067">
    <property type="entry name" value="Actin-like ATPase domain"/>
    <property type="match status" value="2"/>
</dbReference>
<sequence length="614" mass="65572">MARAVGIDLGTTNSVVAVLEGGEPTVIANSEGSRTTPSIVAFAKNGEVLVGQPAKNQAVTNVDRTVRSVKRHIGTDWKQEFDGKDYTPQEISARVLMKLKRDAEAYLGETITDAVITVPAYFEDAQRQATKEAGQIAGLNVLRIVNEPTAAALAYGLDKGAKEQTILVFDLGGGTFDVSLLEIGDGVVEVRATSGDNHLGGDDWDQRVVDWLVEKFKASNGIDLTKDKMALQRIREAAEKAKIELSSSNSANINLPYITVDADKNPLFLDENLSRAEFQRITQDLLDRTRTPFNNVVKDAGVSIGEIDHVVLVGGSTRMPAVAELVKELTGGREANKGVNPDEVVAIGAALQAGVLKGEVKDVLLLDVTPLSLGIETKGGVFTKLIERNTTIPTKRSEIFSTADDNQTTVGIQVFQGERDFAADNKKLGTFDLTGLPPAPRGVPQIEVTFDIDANGIVHVNAKDLGTGKEQSMTITGGSALPKDDIDRMVKDAEAHAEEDKKRREAAEVRNQAETLVYQTEKFLKDNEDKVPGEAKEKVTAAIAEVNTALAGEDIAAITAAVEKLGTESQAMGSALYANTQASAGAEGAEGGAQAKPEDDVVDAEIVDEDKDKK</sequence>
<dbReference type="AlphaFoldDB" id="A0A1Q9LFY4"/>
<dbReference type="Gene3D" id="1.20.1270.10">
    <property type="match status" value="1"/>
</dbReference>
<dbReference type="STRING" id="1193682.BJP25_30830"/>
<comment type="induction">
    <text evidence="7">By stress conditions e.g. heat shock.</text>
</comment>
<dbReference type="Pfam" id="PF00012">
    <property type="entry name" value="HSP70"/>
    <property type="match status" value="1"/>
</dbReference>
<dbReference type="PRINTS" id="PR00301">
    <property type="entry name" value="HEATSHOCK70"/>
</dbReference>
<keyword evidence="4 7" id="KW-0067">ATP-binding</keyword>
<dbReference type="Proteomes" id="UP000186040">
    <property type="component" value="Unassembled WGS sequence"/>
</dbReference>
<dbReference type="RefSeq" id="WP_075977621.1">
    <property type="nucleotide sequence ID" value="NZ_MKQR01000026.1"/>
</dbReference>
<evidence type="ECO:0000313" key="10">
    <source>
        <dbReference type="EMBL" id="OLR90948.1"/>
    </source>
</evidence>
<keyword evidence="2 7" id="KW-0597">Phosphoprotein</keyword>
<comment type="caution">
    <text evidence="10">The sequence shown here is derived from an EMBL/GenBank/DDBJ whole genome shotgun (WGS) entry which is preliminary data.</text>
</comment>
<dbReference type="InterPro" id="IPR029047">
    <property type="entry name" value="HSP70_peptide-bd_sf"/>
</dbReference>
<keyword evidence="6 7" id="KW-0143">Chaperone</keyword>
<evidence type="ECO:0000256" key="5">
    <source>
        <dbReference type="ARBA" id="ARBA00023016"/>
    </source>
</evidence>
<name>A0A1Q9LFY4_9PSEU</name>
<dbReference type="GO" id="GO:0140662">
    <property type="term" value="F:ATP-dependent protein folding chaperone"/>
    <property type="evidence" value="ECO:0007669"/>
    <property type="project" value="InterPro"/>
</dbReference>
<dbReference type="PANTHER" id="PTHR19375">
    <property type="entry name" value="HEAT SHOCK PROTEIN 70KDA"/>
    <property type="match status" value="1"/>
</dbReference>
<evidence type="ECO:0000256" key="6">
    <source>
        <dbReference type="ARBA" id="ARBA00023186"/>
    </source>
</evidence>
<dbReference type="Gene3D" id="3.90.640.10">
    <property type="entry name" value="Actin, Chain A, domain 4"/>
    <property type="match status" value="1"/>
</dbReference>
<comment type="function">
    <text evidence="7">Acts as a chaperone.</text>
</comment>
<feature type="compositionally biased region" description="Low complexity" evidence="9">
    <location>
        <begin position="582"/>
        <end position="595"/>
    </location>
</feature>
<feature type="region of interest" description="Disordered" evidence="9">
    <location>
        <begin position="582"/>
        <end position="614"/>
    </location>
</feature>
<organism evidence="10 11">
    <name type="scientific">Actinokineospora bangkokensis</name>
    <dbReference type="NCBI Taxonomy" id="1193682"/>
    <lineage>
        <taxon>Bacteria</taxon>
        <taxon>Bacillati</taxon>
        <taxon>Actinomycetota</taxon>
        <taxon>Actinomycetes</taxon>
        <taxon>Pseudonocardiales</taxon>
        <taxon>Pseudonocardiaceae</taxon>
        <taxon>Actinokineospora</taxon>
    </lineage>
</organism>
<evidence type="ECO:0000256" key="2">
    <source>
        <dbReference type="ARBA" id="ARBA00022553"/>
    </source>
</evidence>
<dbReference type="Gene3D" id="2.60.34.10">
    <property type="entry name" value="Substrate Binding Domain Of DNAk, Chain A, domain 1"/>
    <property type="match status" value="1"/>
</dbReference>
<dbReference type="GO" id="GO:0051082">
    <property type="term" value="F:unfolded protein binding"/>
    <property type="evidence" value="ECO:0007669"/>
    <property type="project" value="InterPro"/>
</dbReference>
<evidence type="ECO:0000256" key="8">
    <source>
        <dbReference type="RuleBase" id="RU003322"/>
    </source>
</evidence>
<keyword evidence="5 7" id="KW-0346">Stress response</keyword>
<dbReference type="InterPro" id="IPR043129">
    <property type="entry name" value="ATPase_NBD"/>
</dbReference>
<evidence type="ECO:0000256" key="1">
    <source>
        <dbReference type="ARBA" id="ARBA00007381"/>
    </source>
</evidence>
<dbReference type="FunFam" id="1.20.1270.10:FF:000001">
    <property type="entry name" value="Molecular chaperone DnaK"/>
    <property type="match status" value="1"/>
</dbReference>
<dbReference type="OrthoDB" id="9766019at2"/>
<feature type="compositionally biased region" description="Acidic residues" evidence="9">
    <location>
        <begin position="600"/>
        <end position="614"/>
    </location>
</feature>
<accession>A0A1Q9LFY4</accession>
<evidence type="ECO:0000256" key="3">
    <source>
        <dbReference type="ARBA" id="ARBA00022741"/>
    </source>
</evidence>
<dbReference type="EMBL" id="MKQR01000026">
    <property type="protein sequence ID" value="OLR90948.1"/>
    <property type="molecule type" value="Genomic_DNA"/>
</dbReference>
<dbReference type="InterPro" id="IPR012725">
    <property type="entry name" value="Chaperone_DnaK"/>
</dbReference>
<dbReference type="NCBIfam" id="TIGR02350">
    <property type="entry name" value="prok_dnaK"/>
    <property type="match status" value="1"/>
</dbReference>
<comment type="similarity">
    <text evidence="1 7 8">Belongs to the heat shock protein 70 family.</text>
</comment>
<dbReference type="InterPro" id="IPR018181">
    <property type="entry name" value="Heat_shock_70_CS"/>
</dbReference>
<evidence type="ECO:0000256" key="9">
    <source>
        <dbReference type="SAM" id="MobiDB-lite"/>
    </source>
</evidence>
<evidence type="ECO:0000313" key="11">
    <source>
        <dbReference type="Proteomes" id="UP000186040"/>
    </source>
</evidence>
<dbReference type="HAMAP" id="MF_00332">
    <property type="entry name" value="DnaK"/>
    <property type="match status" value="1"/>
</dbReference>
<dbReference type="NCBIfam" id="NF001413">
    <property type="entry name" value="PRK00290.1"/>
    <property type="match status" value="1"/>
</dbReference>
<dbReference type="FunFam" id="3.90.640.10:FF:000003">
    <property type="entry name" value="Molecular chaperone DnaK"/>
    <property type="match status" value="1"/>
</dbReference>